<reference evidence="1" key="1">
    <citation type="submission" date="2025-08" db="UniProtKB">
        <authorList>
            <consortium name="Ensembl"/>
        </authorList>
    </citation>
    <scope>IDENTIFICATION</scope>
</reference>
<name>A0A8D0HUW4_PIG</name>
<sequence length="76" mass="8426">MSGSHIPSASGPFSALTPSMWPQEILAKYTQKEEAVEQPGICYDEFGFRMDKEGRCLEVKSWAWSSCHGAVVNESD</sequence>
<protein>
    <submittedName>
        <fullName evidence="1">Small G protein signaling modulator 3</fullName>
    </submittedName>
</protein>
<evidence type="ECO:0000313" key="2">
    <source>
        <dbReference type="Proteomes" id="UP000694726"/>
    </source>
</evidence>
<dbReference type="Ensembl" id="ENSSSCT00015086382.1">
    <property type="protein sequence ID" value="ENSSSCP00015035129.1"/>
    <property type="gene ID" value="ENSSSCG00015064059.1"/>
</dbReference>
<accession>A0A8D0HUW4</accession>
<organism evidence="1 2">
    <name type="scientific">Sus scrofa</name>
    <name type="common">Pig</name>
    <dbReference type="NCBI Taxonomy" id="9823"/>
    <lineage>
        <taxon>Eukaryota</taxon>
        <taxon>Metazoa</taxon>
        <taxon>Chordata</taxon>
        <taxon>Craniata</taxon>
        <taxon>Vertebrata</taxon>
        <taxon>Euteleostomi</taxon>
        <taxon>Mammalia</taxon>
        <taxon>Eutheria</taxon>
        <taxon>Laurasiatheria</taxon>
        <taxon>Artiodactyla</taxon>
        <taxon>Suina</taxon>
        <taxon>Suidae</taxon>
        <taxon>Sus</taxon>
    </lineage>
</organism>
<evidence type="ECO:0000313" key="1">
    <source>
        <dbReference type="Ensembl" id="ENSSSCP00015035129.1"/>
    </source>
</evidence>
<proteinExistence type="predicted"/>
<dbReference type="AlphaFoldDB" id="A0A8D0HUW4"/>
<dbReference type="Proteomes" id="UP000694726">
    <property type="component" value="Unplaced"/>
</dbReference>